<dbReference type="InterPro" id="IPR000719">
    <property type="entry name" value="Prot_kinase_dom"/>
</dbReference>
<feature type="region of interest" description="Disordered" evidence="5">
    <location>
        <begin position="521"/>
        <end position="557"/>
    </location>
</feature>
<keyword evidence="8" id="KW-1185">Reference proteome</keyword>
<dbReference type="Pfam" id="PF07714">
    <property type="entry name" value="PK_Tyr_Ser-Thr"/>
    <property type="match status" value="1"/>
</dbReference>
<dbReference type="InterPro" id="IPR001245">
    <property type="entry name" value="Ser-Thr/Tyr_kinase_cat_dom"/>
</dbReference>
<reference evidence="7 8" key="1">
    <citation type="submission" date="2018-08" db="EMBL/GenBank/DDBJ databases">
        <title>Genome and evolution of the arbuscular mycorrhizal fungus Diversispora epigaea (formerly Glomus versiforme) and its bacterial endosymbionts.</title>
        <authorList>
            <person name="Sun X."/>
            <person name="Fei Z."/>
            <person name="Harrison M."/>
        </authorList>
    </citation>
    <scope>NUCLEOTIDE SEQUENCE [LARGE SCALE GENOMIC DNA]</scope>
    <source>
        <strain evidence="7 8">IT104</strain>
    </source>
</reference>
<dbReference type="AlphaFoldDB" id="A0A397HJG0"/>
<feature type="domain" description="Protein kinase" evidence="6">
    <location>
        <begin position="95"/>
        <end position="358"/>
    </location>
</feature>
<dbReference type="PANTHER" id="PTHR44329">
    <property type="entry name" value="SERINE/THREONINE-PROTEIN KINASE TNNI3K-RELATED"/>
    <property type="match status" value="1"/>
</dbReference>
<dbReference type="EMBL" id="PQFF01000311">
    <property type="protein sequence ID" value="RHZ62218.1"/>
    <property type="molecule type" value="Genomic_DNA"/>
</dbReference>
<dbReference type="InterPro" id="IPR051681">
    <property type="entry name" value="Ser/Thr_Kinases-Pseudokinases"/>
</dbReference>
<evidence type="ECO:0000256" key="2">
    <source>
        <dbReference type="ARBA" id="ARBA00022741"/>
    </source>
</evidence>
<name>A0A397HJG0_9GLOM</name>
<gene>
    <name evidence="7" type="ORF">Glove_341g14</name>
</gene>
<sequence length="574" mass="67910">MSKRFYYCSNCWQDNGARFIFCSYCNEWDYGKCYDCGGQNIECNWCPTCKLLEIIPTFSLWTSGNDKINQLIRESQLEARPNCWNCLKWIEYNELENIQYIAEGGFGVVYKAVWNNMPDELIKKFSYMNKSNTVAMKKLKNSQNITKDFIDEIKIYLKIKNASYFTRIIKMYGITQDPFTKEYAIIMNYCENENWKQLKDIPLLWKDRLEMLNDITNALRFIHKNDYVHGNIHPGNVLKNNKYTFLGDLGLCKPANYNSESSEIYGIIPYLAPEILRGESFTFESDIYNLGILMWELTSREPPFNDRPHDASLIVDIGDGIRPDIIKGTPKIYVDLMESCWHNNPYMRPTSEEVHYFIWNWCMELNDSRKDSDIYKVFKRADEIMLKDAIDNDFGISTRHPEAYYTSRPLNEYINITKKLSRDELIGYTELIYDFNEDDETIVMSEFSDLYGVNDDDYENNEIYEAREVYEGNESNEIYEIYEAREVYEDNESNENYEIYEAREVYEDNEKNEIYEAREVNEDNENNEIYEAREVSEDNENNENNEDNENNEINEKSKINKSRLSSKCCACSIS</sequence>
<evidence type="ECO:0000313" key="7">
    <source>
        <dbReference type="EMBL" id="RHZ62218.1"/>
    </source>
</evidence>
<comment type="caution">
    <text evidence="7">The sequence shown here is derived from an EMBL/GenBank/DDBJ whole genome shotgun (WGS) entry which is preliminary data.</text>
</comment>
<evidence type="ECO:0000259" key="6">
    <source>
        <dbReference type="PROSITE" id="PS50011"/>
    </source>
</evidence>
<keyword evidence="2" id="KW-0547">Nucleotide-binding</keyword>
<dbReference type="Proteomes" id="UP000266861">
    <property type="component" value="Unassembled WGS sequence"/>
</dbReference>
<dbReference type="InterPro" id="IPR011009">
    <property type="entry name" value="Kinase-like_dom_sf"/>
</dbReference>
<dbReference type="GO" id="GO:0005524">
    <property type="term" value="F:ATP binding"/>
    <property type="evidence" value="ECO:0007669"/>
    <property type="project" value="UniProtKB-KW"/>
</dbReference>
<dbReference type="GO" id="GO:0004674">
    <property type="term" value="F:protein serine/threonine kinase activity"/>
    <property type="evidence" value="ECO:0007669"/>
    <property type="project" value="TreeGrafter"/>
</dbReference>
<dbReference type="OrthoDB" id="4062651at2759"/>
<dbReference type="STRING" id="1348612.A0A397HJG0"/>
<keyword evidence="1" id="KW-0808">Transferase</keyword>
<dbReference type="SUPFAM" id="SSF56112">
    <property type="entry name" value="Protein kinase-like (PK-like)"/>
    <property type="match status" value="1"/>
</dbReference>
<evidence type="ECO:0000313" key="8">
    <source>
        <dbReference type="Proteomes" id="UP000266861"/>
    </source>
</evidence>
<evidence type="ECO:0000256" key="5">
    <source>
        <dbReference type="SAM" id="MobiDB-lite"/>
    </source>
</evidence>
<dbReference type="Gene3D" id="1.10.510.10">
    <property type="entry name" value="Transferase(Phosphotransferase) domain 1"/>
    <property type="match status" value="1"/>
</dbReference>
<evidence type="ECO:0000256" key="4">
    <source>
        <dbReference type="ARBA" id="ARBA00022840"/>
    </source>
</evidence>
<protein>
    <recommendedName>
        <fullName evidence="6">Protein kinase domain-containing protein</fullName>
    </recommendedName>
</protein>
<proteinExistence type="predicted"/>
<feature type="compositionally biased region" description="Acidic residues" evidence="5">
    <location>
        <begin position="537"/>
        <end position="552"/>
    </location>
</feature>
<evidence type="ECO:0000256" key="1">
    <source>
        <dbReference type="ARBA" id="ARBA00022679"/>
    </source>
</evidence>
<evidence type="ECO:0000256" key="3">
    <source>
        <dbReference type="ARBA" id="ARBA00022777"/>
    </source>
</evidence>
<accession>A0A397HJG0</accession>
<dbReference type="PANTHER" id="PTHR44329:SF288">
    <property type="entry name" value="MITOGEN-ACTIVATED PROTEIN KINASE KINASE KINASE 20"/>
    <property type="match status" value="1"/>
</dbReference>
<keyword evidence="4" id="KW-0067">ATP-binding</keyword>
<organism evidence="7 8">
    <name type="scientific">Diversispora epigaea</name>
    <dbReference type="NCBI Taxonomy" id="1348612"/>
    <lineage>
        <taxon>Eukaryota</taxon>
        <taxon>Fungi</taxon>
        <taxon>Fungi incertae sedis</taxon>
        <taxon>Mucoromycota</taxon>
        <taxon>Glomeromycotina</taxon>
        <taxon>Glomeromycetes</taxon>
        <taxon>Diversisporales</taxon>
        <taxon>Diversisporaceae</taxon>
        <taxon>Diversispora</taxon>
    </lineage>
</organism>
<keyword evidence="3" id="KW-0418">Kinase</keyword>
<dbReference type="PROSITE" id="PS50011">
    <property type="entry name" value="PROTEIN_KINASE_DOM"/>
    <property type="match status" value="1"/>
</dbReference>